<dbReference type="AlphaFoldDB" id="A0A4R2BZB6"/>
<evidence type="ECO:0000256" key="1">
    <source>
        <dbReference type="SAM" id="SignalP"/>
    </source>
</evidence>
<evidence type="ECO:0000313" key="3">
    <source>
        <dbReference type="EMBL" id="TCN32473.1"/>
    </source>
</evidence>
<dbReference type="EMBL" id="SLVU01000004">
    <property type="protein sequence ID" value="TCN32473.1"/>
    <property type="molecule type" value="Genomic_DNA"/>
</dbReference>
<proteinExistence type="predicted"/>
<accession>A0A4R2BZB6</accession>
<feature type="domain" description="Rap1a immunity protein" evidence="2">
    <location>
        <begin position="23"/>
        <end position="101"/>
    </location>
</feature>
<dbReference type="InterPro" id="IPR041238">
    <property type="entry name" value="Rap1a"/>
</dbReference>
<gene>
    <name evidence="3" type="ORF">EV184_104139</name>
</gene>
<keyword evidence="1" id="KW-0732">Signal</keyword>
<dbReference type="Gene3D" id="1.10.890.40">
    <property type="match status" value="1"/>
</dbReference>
<feature type="signal peptide" evidence="1">
    <location>
        <begin position="1"/>
        <end position="19"/>
    </location>
</feature>
<comment type="caution">
    <text evidence="3">The sequence shown here is derived from an EMBL/GenBank/DDBJ whole genome shotgun (WGS) entry which is preliminary data.</text>
</comment>
<feature type="chain" id="PRO_5020453516" description="Rap1a immunity protein domain-containing protein" evidence="1">
    <location>
        <begin position="20"/>
        <end position="103"/>
    </location>
</feature>
<sequence>MIRIVAAILGFAFASPAAAQFYTGNKLHELCEKRNGISLGYAVAVSDWVMTEMRKDACIPDKVTTGQLHDIICGFLTNHPEARHDPAHFLGARALIEAFPCNK</sequence>
<organism evidence="3 4">
    <name type="scientific">Sinorhizobium americanum</name>
    <dbReference type="NCBI Taxonomy" id="194963"/>
    <lineage>
        <taxon>Bacteria</taxon>
        <taxon>Pseudomonadati</taxon>
        <taxon>Pseudomonadota</taxon>
        <taxon>Alphaproteobacteria</taxon>
        <taxon>Hyphomicrobiales</taxon>
        <taxon>Rhizobiaceae</taxon>
        <taxon>Sinorhizobium/Ensifer group</taxon>
        <taxon>Sinorhizobium</taxon>
    </lineage>
</organism>
<dbReference type="Pfam" id="PF18602">
    <property type="entry name" value="Rap1a"/>
    <property type="match status" value="1"/>
</dbReference>
<protein>
    <recommendedName>
        <fullName evidence="2">Rap1a immunity protein domain-containing protein</fullName>
    </recommendedName>
</protein>
<name>A0A4R2BZB6_9HYPH</name>
<dbReference type="RefSeq" id="WP_132073621.1">
    <property type="nucleotide sequence ID" value="NZ_SLVU01000004.1"/>
</dbReference>
<reference evidence="3 4" key="1">
    <citation type="submission" date="2019-03" db="EMBL/GenBank/DDBJ databases">
        <title>Genomic Encyclopedia of Type Strains, Phase IV (KMG-V): Genome sequencing to study the core and pangenomes of soil and plant-associated prokaryotes.</title>
        <authorList>
            <person name="Whitman W."/>
        </authorList>
    </citation>
    <scope>NUCLEOTIDE SEQUENCE [LARGE SCALE GENOMIC DNA]</scope>
    <source>
        <strain evidence="3 4">23C40</strain>
    </source>
</reference>
<evidence type="ECO:0000259" key="2">
    <source>
        <dbReference type="Pfam" id="PF18602"/>
    </source>
</evidence>
<dbReference type="Proteomes" id="UP000295043">
    <property type="component" value="Unassembled WGS sequence"/>
</dbReference>
<evidence type="ECO:0000313" key="4">
    <source>
        <dbReference type="Proteomes" id="UP000295043"/>
    </source>
</evidence>